<organism evidence="4 5">
    <name type="scientific">Manduca sexta</name>
    <name type="common">Tobacco hawkmoth</name>
    <name type="synonym">Tobacco hornworm</name>
    <dbReference type="NCBI Taxonomy" id="7130"/>
    <lineage>
        <taxon>Eukaryota</taxon>
        <taxon>Metazoa</taxon>
        <taxon>Ecdysozoa</taxon>
        <taxon>Arthropoda</taxon>
        <taxon>Hexapoda</taxon>
        <taxon>Insecta</taxon>
        <taxon>Pterygota</taxon>
        <taxon>Neoptera</taxon>
        <taxon>Endopterygota</taxon>
        <taxon>Lepidoptera</taxon>
        <taxon>Glossata</taxon>
        <taxon>Ditrysia</taxon>
        <taxon>Bombycoidea</taxon>
        <taxon>Sphingidae</taxon>
        <taxon>Sphinginae</taxon>
        <taxon>Sphingini</taxon>
        <taxon>Manduca</taxon>
    </lineage>
</organism>
<dbReference type="PANTHER" id="PTHR24366:SF96">
    <property type="entry name" value="LEUCINE RICH REPEAT CONTAINING 53"/>
    <property type="match status" value="1"/>
</dbReference>
<protein>
    <submittedName>
        <fullName evidence="4">Uncharacterized protein</fullName>
    </submittedName>
</protein>
<dbReference type="PANTHER" id="PTHR24366">
    <property type="entry name" value="IG(IMMUNOGLOBULIN) AND LRR(LEUCINE RICH REPEAT) DOMAINS"/>
    <property type="match status" value="1"/>
</dbReference>
<keyword evidence="1" id="KW-0433">Leucine-rich repeat</keyword>
<keyword evidence="5" id="KW-1185">Reference proteome</keyword>
<dbReference type="InterPro" id="IPR001611">
    <property type="entry name" value="Leu-rich_rpt"/>
</dbReference>
<dbReference type="SMART" id="SM00369">
    <property type="entry name" value="LRR_TYP"/>
    <property type="match status" value="16"/>
</dbReference>
<gene>
    <name evidence="4" type="ORF">O3G_MSEX012085</name>
</gene>
<dbReference type="FunFam" id="3.80.10.10:FF:001164">
    <property type="entry name" value="GH01279p"/>
    <property type="match status" value="1"/>
</dbReference>
<evidence type="ECO:0000313" key="5">
    <source>
        <dbReference type="Proteomes" id="UP000791440"/>
    </source>
</evidence>
<keyword evidence="3" id="KW-0812">Transmembrane</keyword>
<keyword evidence="3" id="KW-0472">Membrane</keyword>
<proteinExistence type="predicted"/>
<name>A0A921ZNP5_MANSE</name>
<keyword evidence="3" id="KW-1133">Transmembrane helix</keyword>
<evidence type="ECO:0000256" key="2">
    <source>
        <dbReference type="ARBA" id="ARBA00022737"/>
    </source>
</evidence>
<evidence type="ECO:0000313" key="4">
    <source>
        <dbReference type="EMBL" id="KAG6460598.1"/>
    </source>
</evidence>
<dbReference type="EMBL" id="JH668684">
    <property type="protein sequence ID" value="KAG6460597.1"/>
    <property type="molecule type" value="Genomic_DNA"/>
</dbReference>
<dbReference type="Proteomes" id="UP000791440">
    <property type="component" value="Unassembled WGS sequence"/>
</dbReference>
<accession>A0A921ZNP5</accession>
<dbReference type="SMART" id="SM00365">
    <property type="entry name" value="LRR_SD22"/>
    <property type="match status" value="10"/>
</dbReference>
<keyword evidence="2" id="KW-0677">Repeat</keyword>
<dbReference type="Pfam" id="PF13855">
    <property type="entry name" value="LRR_8"/>
    <property type="match status" value="6"/>
</dbReference>
<dbReference type="AlphaFoldDB" id="A0A921ZNP5"/>
<comment type="caution">
    <text evidence="4">The sequence shown here is derived from an EMBL/GenBank/DDBJ whole genome shotgun (WGS) entry which is preliminary data.</text>
</comment>
<dbReference type="PROSITE" id="PS51450">
    <property type="entry name" value="LRR"/>
    <property type="match status" value="8"/>
</dbReference>
<sequence>MIYKTEMSSPCVAHIKCISNMGNFQNLISNWECINRRQPYYGYDYNRRRFTTEYNLHVFFVNIPDDEAWNTLELYATHIQYVSINGGNLISMPKVITNMINLKQLELINNGFESLILYNFMNQQGMVKMNLSHNAITTVDLNDVDPSERRVDALTTLDLSYNLIEVLPAKCFAGFPNLDNLDLSHNNLKTMDLFTFEGIAHLSTLYLSHNKLTTIGHSFVRFGNLKYLAIDHNDITDLLQTNLISMVKLENLNISYNKIENIENDAFKSLANLESLDITHNRIKIVKESLFKNATNLGTLLLAANEIESIEAEAFVGTNITNFSIENNCMSGTIVKDTFSGVKLQTLALSGGKIVGLGDSAFSALSENLVTLNLSKNSINTISTSAFKSLNELSVLDLSNNNISELNFDSSDIKKLTLFYAGYNKITKIYKSVFSHLSSLIELDLSHNIIKVIDLNTFDSLGQLKKLLLNDNDLANTIDSYAFSKLAAVNRIDFTNTKIATYSNSTFSNMTLLTTFISSSGQLTKVEYNAFLGTGSIVILDLSYNLLDDFFVNTTTINEVQKLHLNNNRITNITNVTFYGLKSLQMLDLSYNNLLNVESNSFRSLSSLIRLDLSSNLDMYLTSNIFDNLTWLEDVTLNNIRKKFDFKDATNTSISKLFLSKHHIDNINDVFVFHVKNIEKLDLSSNKITYVDKFSFQIMGSLTWLDLSCNMITDIQPGSFSHMNLINEINLHGNGIQSFQYGVLDGLRNLRTLNLSNNALHIFEATVLHPAPLLEYLSLENNAIKTISFLKLGRTNLNTLYIGGNPIPCSSLVELNTLPRLVTYNVTAENLDYGSENVHGITCKSSFQDVFKAVYNNSGGNLTILFRELAKTVVDLQETLKNIANNTLTKENSLKDSLINVAKSVDLLATLYNKSQIASERNLNKFMRVLNESEHKNRSNVATNTSELANEGTALLRGYLKDTFVNWQHDSKPEGDDYKEITFLLYVIAICFVLTLVSVVGFGLYKFVISKSKRHLMSQSTQPIIGNAIEMD</sequence>
<reference evidence="4" key="2">
    <citation type="submission" date="2020-12" db="EMBL/GenBank/DDBJ databases">
        <authorList>
            <person name="Kanost M."/>
        </authorList>
    </citation>
    <scope>NUCLEOTIDE SEQUENCE</scope>
</reference>
<reference evidence="4" key="1">
    <citation type="journal article" date="2016" name="Insect Biochem. Mol. Biol.">
        <title>Multifaceted biological insights from a draft genome sequence of the tobacco hornworm moth, Manduca sexta.</title>
        <authorList>
            <person name="Kanost M.R."/>
            <person name="Arrese E.L."/>
            <person name="Cao X."/>
            <person name="Chen Y.R."/>
            <person name="Chellapilla S."/>
            <person name="Goldsmith M.R."/>
            <person name="Grosse-Wilde E."/>
            <person name="Heckel D.G."/>
            <person name="Herndon N."/>
            <person name="Jiang H."/>
            <person name="Papanicolaou A."/>
            <person name="Qu J."/>
            <person name="Soulages J.L."/>
            <person name="Vogel H."/>
            <person name="Walters J."/>
            <person name="Waterhouse R.M."/>
            <person name="Ahn S.J."/>
            <person name="Almeida F.C."/>
            <person name="An C."/>
            <person name="Aqrawi P."/>
            <person name="Bretschneider A."/>
            <person name="Bryant W.B."/>
            <person name="Bucks S."/>
            <person name="Chao H."/>
            <person name="Chevignon G."/>
            <person name="Christen J.M."/>
            <person name="Clarke D.F."/>
            <person name="Dittmer N.T."/>
            <person name="Ferguson L.C.F."/>
            <person name="Garavelou S."/>
            <person name="Gordon K.H.J."/>
            <person name="Gunaratna R.T."/>
            <person name="Han Y."/>
            <person name="Hauser F."/>
            <person name="He Y."/>
            <person name="Heidel-Fischer H."/>
            <person name="Hirsh A."/>
            <person name="Hu Y."/>
            <person name="Jiang H."/>
            <person name="Kalra D."/>
            <person name="Klinner C."/>
            <person name="Konig C."/>
            <person name="Kovar C."/>
            <person name="Kroll A.R."/>
            <person name="Kuwar S.S."/>
            <person name="Lee S.L."/>
            <person name="Lehman R."/>
            <person name="Li K."/>
            <person name="Li Z."/>
            <person name="Liang H."/>
            <person name="Lovelace S."/>
            <person name="Lu Z."/>
            <person name="Mansfield J.H."/>
            <person name="McCulloch K.J."/>
            <person name="Mathew T."/>
            <person name="Morton B."/>
            <person name="Muzny D.M."/>
            <person name="Neunemann D."/>
            <person name="Ongeri F."/>
            <person name="Pauchet Y."/>
            <person name="Pu L.L."/>
            <person name="Pyrousis I."/>
            <person name="Rao X.J."/>
            <person name="Redding A."/>
            <person name="Roesel C."/>
            <person name="Sanchez-Gracia A."/>
            <person name="Schaack S."/>
            <person name="Shukla A."/>
            <person name="Tetreau G."/>
            <person name="Wang Y."/>
            <person name="Xiong G.H."/>
            <person name="Traut W."/>
            <person name="Walsh T.K."/>
            <person name="Worley K.C."/>
            <person name="Wu D."/>
            <person name="Wu W."/>
            <person name="Wu Y.Q."/>
            <person name="Zhang X."/>
            <person name="Zou Z."/>
            <person name="Zucker H."/>
            <person name="Briscoe A.D."/>
            <person name="Burmester T."/>
            <person name="Clem R.J."/>
            <person name="Feyereisen R."/>
            <person name="Grimmelikhuijzen C.J.P."/>
            <person name="Hamodrakas S.J."/>
            <person name="Hansson B.S."/>
            <person name="Huguet E."/>
            <person name="Jermiin L.S."/>
            <person name="Lan Q."/>
            <person name="Lehman H.K."/>
            <person name="Lorenzen M."/>
            <person name="Merzendorfer H."/>
            <person name="Michalopoulos I."/>
            <person name="Morton D.B."/>
            <person name="Muthukrishnan S."/>
            <person name="Oakeshott J.G."/>
            <person name="Palmer W."/>
            <person name="Park Y."/>
            <person name="Passarelli A.L."/>
            <person name="Rozas J."/>
            <person name="Schwartz L.M."/>
            <person name="Smith W."/>
            <person name="Southgate A."/>
            <person name="Vilcinskas A."/>
            <person name="Vogt R."/>
            <person name="Wang P."/>
            <person name="Werren J."/>
            <person name="Yu X.Q."/>
            <person name="Zhou J.J."/>
            <person name="Brown S.J."/>
            <person name="Scherer S.E."/>
            <person name="Richards S."/>
            <person name="Blissard G.W."/>
        </authorList>
    </citation>
    <scope>NUCLEOTIDE SEQUENCE</scope>
</reference>
<dbReference type="InterPro" id="IPR003591">
    <property type="entry name" value="Leu-rich_rpt_typical-subtyp"/>
</dbReference>
<dbReference type="EMBL" id="JH668684">
    <property type="protein sequence ID" value="KAG6460598.1"/>
    <property type="molecule type" value="Genomic_DNA"/>
</dbReference>
<evidence type="ECO:0000256" key="1">
    <source>
        <dbReference type="ARBA" id="ARBA00022614"/>
    </source>
</evidence>
<feature type="transmembrane region" description="Helical" evidence="3">
    <location>
        <begin position="983"/>
        <end position="1008"/>
    </location>
</feature>
<evidence type="ECO:0000256" key="3">
    <source>
        <dbReference type="SAM" id="Phobius"/>
    </source>
</evidence>